<evidence type="ECO:0000259" key="1">
    <source>
        <dbReference type="Pfam" id="PF13577"/>
    </source>
</evidence>
<keyword evidence="2" id="KW-0614">Plasmid</keyword>
<accession>A0A1Z1FGX0</accession>
<geneLocation type="plasmid" evidence="4">
    <name>pcme4a9i</name>
</geneLocation>
<dbReference type="InterPro" id="IPR032710">
    <property type="entry name" value="NTF2-like_dom_sf"/>
</dbReference>
<evidence type="ECO:0000313" key="5">
    <source>
        <dbReference type="Proteomes" id="UP000515297"/>
    </source>
</evidence>
<dbReference type="OrthoDB" id="7432584at2"/>
<geneLocation type="plasmid" evidence="3 5">
    <name>plas1</name>
</geneLocation>
<dbReference type="CDD" id="cd00531">
    <property type="entry name" value="NTF2_like"/>
    <property type="match status" value="1"/>
</dbReference>
<proteinExistence type="predicted"/>
<dbReference type="Gene3D" id="3.10.450.50">
    <property type="match status" value="1"/>
</dbReference>
<dbReference type="SUPFAM" id="SSF54427">
    <property type="entry name" value="NTF2-like"/>
    <property type="match status" value="1"/>
</dbReference>
<dbReference type="Proteomes" id="UP000515297">
    <property type="component" value="Plasmid plas1"/>
</dbReference>
<evidence type="ECO:0000313" key="3">
    <source>
        <dbReference type="EMBL" id="QNE07471.1"/>
    </source>
</evidence>
<gene>
    <name evidence="2" type="ORF">A9D14_16770</name>
    <name evidence="3" type="ORF">H4O24_16480</name>
</gene>
<evidence type="ECO:0000313" key="2">
    <source>
        <dbReference type="EMBL" id="ARU17967.1"/>
    </source>
</evidence>
<dbReference type="EMBL" id="CP019603">
    <property type="protein sequence ID" value="ARU17967.1"/>
    <property type="molecule type" value="Genomic_DNA"/>
</dbReference>
<dbReference type="KEGG" id="cman:A9D14_16770"/>
<reference evidence="3 5" key="2">
    <citation type="submission" date="2020-08" db="EMBL/GenBank/DDBJ databases">
        <authorList>
            <person name="Liu G."/>
            <person name="Sun C."/>
        </authorList>
    </citation>
    <scope>NUCLEOTIDE SEQUENCE [LARGE SCALE GENOMIC DNA]</scope>
    <source>
        <strain evidence="3 5">OT19</strain>
        <plasmid evidence="3 5">plas1</plasmid>
    </source>
</reference>
<dbReference type="AlphaFoldDB" id="A0A1Z1FGX0"/>
<organism evidence="2 4">
    <name type="scientific">Croceicoccus marinus</name>
    <dbReference type="NCBI Taxonomy" id="450378"/>
    <lineage>
        <taxon>Bacteria</taxon>
        <taxon>Pseudomonadati</taxon>
        <taxon>Pseudomonadota</taxon>
        <taxon>Alphaproteobacteria</taxon>
        <taxon>Sphingomonadales</taxon>
        <taxon>Erythrobacteraceae</taxon>
        <taxon>Croceicoccus</taxon>
    </lineage>
</organism>
<feature type="domain" description="SnoaL-like" evidence="1">
    <location>
        <begin position="9"/>
        <end position="131"/>
    </location>
</feature>
<dbReference type="RefSeq" id="WP_066850436.1">
    <property type="nucleotide sequence ID" value="NZ_CP019603.1"/>
</dbReference>
<dbReference type="Proteomes" id="UP000195807">
    <property type="component" value="Plasmid pCME4A9I"/>
</dbReference>
<dbReference type="EMBL" id="CP060053">
    <property type="protein sequence ID" value="QNE07471.1"/>
    <property type="molecule type" value="Genomic_DNA"/>
</dbReference>
<dbReference type="InterPro" id="IPR037401">
    <property type="entry name" value="SnoaL-like"/>
</dbReference>
<evidence type="ECO:0000313" key="4">
    <source>
        <dbReference type="Proteomes" id="UP000195807"/>
    </source>
</evidence>
<dbReference type="Pfam" id="PF13577">
    <property type="entry name" value="SnoaL_4"/>
    <property type="match status" value="1"/>
</dbReference>
<name>A0A1Z1FGX0_9SPHN</name>
<geneLocation type="plasmid" evidence="2">
    <name>pCME4A9I</name>
</geneLocation>
<keyword evidence="4" id="KW-1185">Reference proteome</keyword>
<protein>
    <submittedName>
        <fullName evidence="3">Nuclear transport factor 2 family protein</fullName>
    </submittedName>
</protein>
<sequence>MSEMPEDVRTALERHLIDYCYAVDGLEDVGPLLDLFTDDAVADFSAIGLPAMTGREEIGAFYRAVFADMTHHFHFISNFRPDGWDADEGAGAMTAYVIGMGAAKDGSSITVQVKYRMECVRQGGAWKCRHYAITPMMPMPGSLAQVHGAR</sequence>
<reference evidence="2 4" key="1">
    <citation type="submission" date="2017-01" db="EMBL/GenBank/DDBJ databases">
        <title>Complete genome sequence of esterase-producing bacterium Croceicoccus marinus E4A9.</title>
        <authorList>
            <person name="Wu Y.-H."/>
            <person name="Cheng H."/>
            <person name="Xu L."/>
            <person name="Huo Y.-Y."/>
            <person name="Wang C.-S."/>
            <person name="Xu X.-W."/>
        </authorList>
    </citation>
    <scope>NUCLEOTIDE SEQUENCE [LARGE SCALE GENOMIC DNA]</scope>
    <source>
        <strain evidence="2 4">E4A9</strain>
        <plasmid evidence="2">pCME4A9I</plasmid>
        <plasmid evidence="4">Plasmid pcme4a9i</plasmid>
    </source>
</reference>
<dbReference type="STRING" id="450378.GCA_001661675_03370"/>